<reference evidence="3" key="1">
    <citation type="submission" date="2023-03" db="EMBL/GenBank/DDBJ databases">
        <title>Edaphobacter sp.</title>
        <authorList>
            <person name="Huber K.J."/>
            <person name="Papendorf J."/>
            <person name="Pilke C."/>
            <person name="Bunk B."/>
            <person name="Sproeer C."/>
            <person name="Pester M."/>
        </authorList>
    </citation>
    <scope>NUCLEOTIDE SEQUENCE</scope>
    <source>
        <strain evidence="3">DSM 109919</strain>
        <strain evidence="4">DSM 109920</strain>
    </source>
</reference>
<dbReference type="GO" id="GO:0006516">
    <property type="term" value="P:glycoprotein catabolic process"/>
    <property type="evidence" value="ECO:0007669"/>
    <property type="project" value="TreeGrafter"/>
</dbReference>
<accession>A0AAU7D172</accession>
<organism evidence="3">
    <name type="scientific">Edaphobacter paludis</name>
    <dbReference type="NCBI Taxonomy" id="3035702"/>
    <lineage>
        <taxon>Bacteria</taxon>
        <taxon>Pseudomonadati</taxon>
        <taxon>Acidobacteriota</taxon>
        <taxon>Terriglobia</taxon>
        <taxon>Terriglobales</taxon>
        <taxon>Acidobacteriaceae</taxon>
        <taxon>Edaphobacter</taxon>
    </lineage>
</organism>
<dbReference type="EMBL" id="CP121195">
    <property type="protein sequence ID" value="XBH14525.1"/>
    <property type="molecule type" value="Genomic_DNA"/>
</dbReference>
<dbReference type="Pfam" id="PF17678">
    <property type="entry name" value="Glyco_hydro_92N"/>
    <property type="match status" value="1"/>
</dbReference>
<dbReference type="KEGG" id="epl:P4G45_05050"/>
<dbReference type="InterPro" id="IPR006311">
    <property type="entry name" value="TAT_signal"/>
</dbReference>
<feature type="domain" description="Glycosyl hydrolase family 92" evidence="1">
    <location>
        <begin position="291"/>
        <end position="757"/>
    </location>
</feature>
<sequence length="779" mass="86278">MISRRSFLGGVSAACTVSATRSTAFARMISRPESSSAANDPASLVDITIGTGGHGHCFPGAVVPFGAVQLSPDTFTDGWDWCSGYHISDTSIMGFSHTHLSGTGCGDLLDFLVMPGTGESKIVPGSRSNPDEGYRSRFDHKDEHAEPGYYSVLLKDYGIHAELTATERTGLHRYTFPRDAKAAKSGHIIVDLKHSYGPSNVISASLHSPAPDTLAGGRTTKSWGDGREAYFTMQFSQKPTRIVFYKDDAEVPAGTEPLTGKSLKCVAFFDLTRNPVIFVKTGISGVSAESAANNLKAELPGWDFEHVRRSAREKWNKQLSRINVTTNNEKHRRIFYAALYHASIGPSLFDDADGSYRGMDKQIHKLNPGQRNYTTFSLWDTYRATHPLYTLINAEHVPDFVNALILMAEQSPAGMPVWPLQGTETGTMTGYHSAAVMAEACNKGFTGIDYERAYKCMMQRAMVDDYRGLGYYRSKHYIPCDLEEESVSKGFEYCYDDWSIAHVAKKLGHADDAKMLADRSLNYRNYYDRKINFARPKLANGEWAPGFDPLAMGTSKKWRDFTESNSWQTTFGIQHDAAGLIETLGGQKAFLAKLDELFDQPSTLPPDAPPDIAGLVGQYAQGNEPSHHIAYLYVYAGQPHKTQQRIRMLMETMYAALPDGLQGNEDVGQMSSWYIMSSMGFYPVDPVSGNYIFGTPLFDHVTLQLGKGKQLEIVAHRSAPSDQYIQSVTFNGKPYTRSWFNHREIVDGAKIEFTLGSQPNLEFGTKAEDIPPSFQLESA</sequence>
<feature type="domain" description="Glycosyl hydrolase family 92 N-terminal" evidence="2">
    <location>
        <begin position="44"/>
        <end position="284"/>
    </location>
</feature>
<dbReference type="InterPro" id="IPR050883">
    <property type="entry name" value="PNGase"/>
</dbReference>
<keyword evidence="3" id="KW-0326">Glycosidase</keyword>
<dbReference type="GO" id="GO:0005829">
    <property type="term" value="C:cytosol"/>
    <property type="evidence" value="ECO:0007669"/>
    <property type="project" value="TreeGrafter"/>
</dbReference>
<dbReference type="Gene3D" id="3.30.2080.10">
    <property type="entry name" value="GH92 mannosidase domain"/>
    <property type="match status" value="1"/>
</dbReference>
<protein>
    <submittedName>
        <fullName evidence="3">GH92 family glycosyl hydrolase</fullName>
        <ecNumber evidence="3">3.2.1.-</ecNumber>
    </submittedName>
</protein>
<dbReference type="GO" id="GO:0005975">
    <property type="term" value="P:carbohydrate metabolic process"/>
    <property type="evidence" value="ECO:0007669"/>
    <property type="project" value="InterPro"/>
</dbReference>
<proteinExistence type="predicted"/>
<evidence type="ECO:0000259" key="1">
    <source>
        <dbReference type="Pfam" id="PF07971"/>
    </source>
</evidence>
<evidence type="ECO:0000313" key="4">
    <source>
        <dbReference type="EMBL" id="XBH14525.1"/>
    </source>
</evidence>
<dbReference type="Gene3D" id="1.20.1050.60">
    <property type="entry name" value="alpha-1,2-mannosidase"/>
    <property type="match status" value="1"/>
</dbReference>
<dbReference type="GO" id="GO:0016798">
    <property type="term" value="F:hydrolase activity, acting on glycosyl bonds"/>
    <property type="evidence" value="ECO:0007669"/>
    <property type="project" value="UniProtKB-KW"/>
</dbReference>
<keyword evidence="3" id="KW-0378">Hydrolase</keyword>
<dbReference type="EMBL" id="CP121194">
    <property type="protein sequence ID" value="XBH11096.1"/>
    <property type="molecule type" value="Genomic_DNA"/>
</dbReference>
<dbReference type="GO" id="GO:0030246">
    <property type="term" value="F:carbohydrate binding"/>
    <property type="evidence" value="ECO:0007669"/>
    <property type="project" value="InterPro"/>
</dbReference>
<dbReference type="GO" id="GO:0000224">
    <property type="term" value="F:peptide-N4-(N-acetyl-beta-glucosaminyl)asparagine amidase activity"/>
    <property type="evidence" value="ECO:0007669"/>
    <property type="project" value="TreeGrafter"/>
</dbReference>
<evidence type="ECO:0000313" key="3">
    <source>
        <dbReference type="EMBL" id="XBH11096.1"/>
    </source>
</evidence>
<dbReference type="Pfam" id="PF07971">
    <property type="entry name" value="Glyco_hydro_92"/>
    <property type="match status" value="1"/>
</dbReference>
<evidence type="ECO:0000259" key="2">
    <source>
        <dbReference type="Pfam" id="PF17678"/>
    </source>
</evidence>
<dbReference type="PANTHER" id="PTHR12143:SF39">
    <property type="entry name" value="SECRETED PROTEIN"/>
    <property type="match status" value="1"/>
</dbReference>
<dbReference type="InterPro" id="IPR014718">
    <property type="entry name" value="GH-type_carb-bd"/>
</dbReference>
<dbReference type="InterPro" id="IPR041371">
    <property type="entry name" value="GH92_N"/>
</dbReference>
<dbReference type="Gene3D" id="1.20.1610.10">
    <property type="entry name" value="alpha-1,2-mannosidases domains"/>
    <property type="match status" value="1"/>
</dbReference>
<dbReference type="FunFam" id="3.30.2080.10:FF:000001">
    <property type="entry name" value="Alpha-1,2-mannosidase subfamily"/>
    <property type="match status" value="1"/>
</dbReference>
<accession>A0AAU7DBQ4</accession>
<name>A0AAU7D172_9BACT</name>
<gene>
    <name evidence="3" type="ORF">P4G45_05050</name>
    <name evidence="4" type="ORF">P8936_05015</name>
</gene>
<dbReference type="PROSITE" id="PS51318">
    <property type="entry name" value="TAT"/>
    <property type="match status" value="1"/>
</dbReference>
<dbReference type="InterPro" id="IPR012939">
    <property type="entry name" value="Glyco_hydro_92"/>
</dbReference>
<dbReference type="SUPFAM" id="SSF48208">
    <property type="entry name" value="Six-hairpin glycosidases"/>
    <property type="match status" value="1"/>
</dbReference>
<dbReference type="Gene3D" id="2.70.98.10">
    <property type="match status" value="1"/>
</dbReference>
<dbReference type="InterPro" id="IPR005887">
    <property type="entry name" value="GH92_a_mannosidase_put"/>
</dbReference>
<dbReference type="PANTHER" id="PTHR12143">
    <property type="entry name" value="PEPTIDE N-GLYCANASE PNGASE -RELATED"/>
    <property type="match status" value="1"/>
</dbReference>
<dbReference type="InterPro" id="IPR008928">
    <property type="entry name" value="6-hairpin_glycosidase_sf"/>
</dbReference>
<dbReference type="AlphaFoldDB" id="A0AAU7D172"/>
<dbReference type="EC" id="3.2.1.-" evidence="3"/>
<dbReference type="NCBIfam" id="TIGR01180">
    <property type="entry name" value="aman2_put"/>
    <property type="match status" value="1"/>
</dbReference>